<dbReference type="SUPFAM" id="SSF50630">
    <property type="entry name" value="Acid proteases"/>
    <property type="match status" value="1"/>
</dbReference>
<evidence type="ECO:0008006" key="3">
    <source>
        <dbReference type="Google" id="ProtNLM"/>
    </source>
</evidence>
<dbReference type="HOGENOM" id="CLU_2339625_0_0_1"/>
<dbReference type="InterPro" id="IPR021109">
    <property type="entry name" value="Peptidase_aspartic_dom_sf"/>
</dbReference>
<dbReference type="PANTHER" id="PTHR35046">
    <property type="entry name" value="ZINC KNUCKLE (CCHC-TYPE) FAMILY PROTEIN"/>
    <property type="match status" value="1"/>
</dbReference>
<reference evidence="1" key="2">
    <citation type="submission" date="2015-06" db="UniProtKB">
        <authorList>
            <consortium name="EnsemblPlants"/>
        </authorList>
    </citation>
    <scope>IDENTIFICATION</scope>
</reference>
<dbReference type="PANTHER" id="PTHR35046:SF9">
    <property type="entry name" value="RNA-DIRECTED DNA POLYMERASE"/>
    <property type="match status" value="1"/>
</dbReference>
<dbReference type="CDD" id="cd00303">
    <property type="entry name" value="retropepsin_like"/>
    <property type="match status" value="1"/>
</dbReference>
<sequence length="98" mass="11038">LEQRENLFYTRCLVQEKVCSLIVDGGSCVNVASETMVKKLGLEVHKHPRPYLLQWLNEEGEMKGSTQVSVPIAIGRYEDEVLCNVLPMEASHILLGRP</sequence>
<organism evidence="1 2">
    <name type="scientific">Brassica oleracea var. oleracea</name>
    <dbReference type="NCBI Taxonomy" id="109376"/>
    <lineage>
        <taxon>Eukaryota</taxon>
        <taxon>Viridiplantae</taxon>
        <taxon>Streptophyta</taxon>
        <taxon>Embryophyta</taxon>
        <taxon>Tracheophyta</taxon>
        <taxon>Spermatophyta</taxon>
        <taxon>Magnoliopsida</taxon>
        <taxon>eudicotyledons</taxon>
        <taxon>Gunneridae</taxon>
        <taxon>Pentapetalae</taxon>
        <taxon>rosids</taxon>
        <taxon>malvids</taxon>
        <taxon>Brassicales</taxon>
        <taxon>Brassicaceae</taxon>
        <taxon>Brassiceae</taxon>
        <taxon>Brassica</taxon>
    </lineage>
</organism>
<name>A0A0D3AGM2_BRAOL</name>
<dbReference type="AlphaFoldDB" id="A0A0D3AGM2"/>
<accession>A0A0D3AGM2</accession>
<evidence type="ECO:0000313" key="2">
    <source>
        <dbReference type="Proteomes" id="UP000032141"/>
    </source>
</evidence>
<dbReference type="OMA" id="MEMDACH"/>
<dbReference type="Gene3D" id="2.40.70.10">
    <property type="entry name" value="Acid Proteases"/>
    <property type="match status" value="1"/>
</dbReference>
<proteinExistence type="predicted"/>
<dbReference type="eggNOG" id="KOG0017">
    <property type="taxonomic scope" value="Eukaryota"/>
</dbReference>
<evidence type="ECO:0000313" key="1">
    <source>
        <dbReference type="EnsemblPlants" id="Bo23061s010.1"/>
    </source>
</evidence>
<protein>
    <recommendedName>
        <fullName evidence="3">Aspartic peptidase DDI1-type domain-containing protein</fullName>
    </recommendedName>
</protein>
<reference evidence="1" key="1">
    <citation type="journal article" date="2014" name="Genome Biol.">
        <title>Transcriptome and methylome profiling reveals relics of genome dominance in the mesopolyploid Brassica oleracea.</title>
        <authorList>
            <person name="Parkin I.A."/>
            <person name="Koh C."/>
            <person name="Tang H."/>
            <person name="Robinson S.J."/>
            <person name="Kagale S."/>
            <person name="Clarke W.E."/>
            <person name="Town C.D."/>
            <person name="Nixon J."/>
            <person name="Krishnakumar V."/>
            <person name="Bidwell S.L."/>
            <person name="Denoeud F."/>
            <person name="Belcram H."/>
            <person name="Links M.G."/>
            <person name="Just J."/>
            <person name="Clarke C."/>
            <person name="Bender T."/>
            <person name="Huebert T."/>
            <person name="Mason A.S."/>
            <person name="Pires J.C."/>
            <person name="Barker G."/>
            <person name="Moore J."/>
            <person name="Walley P.G."/>
            <person name="Manoli S."/>
            <person name="Batley J."/>
            <person name="Edwards D."/>
            <person name="Nelson M.N."/>
            <person name="Wang X."/>
            <person name="Paterson A.H."/>
            <person name="King G."/>
            <person name="Bancroft I."/>
            <person name="Chalhoub B."/>
            <person name="Sharpe A.G."/>
        </authorList>
    </citation>
    <scope>NUCLEOTIDE SEQUENCE [LARGE SCALE GENOMIC DNA]</scope>
    <source>
        <strain evidence="1">cv. TO1000</strain>
    </source>
</reference>
<keyword evidence="2" id="KW-1185">Reference proteome</keyword>
<dbReference type="Gramene" id="Bo23061s010.1">
    <property type="protein sequence ID" value="Bo23061s010.1"/>
    <property type="gene ID" value="Bo23061s010"/>
</dbReference>
<dbReference type="Proteomes" id="UP000032141">
    <property type="component" value="Unassembled WGS sequence"/>
</dbReference>
<dbReference type="EnsemblPlants" id="Bo23061s010.1">
    <property type="protein sequence ID" value="Bo23061s010.1"/>
    <property type="gene ID" value="Bo23061s010"/>
</dbReference>